<reference evidence="2 3" key="1">
    <citation type="submission" date="2013-01" db="EMBL/GenBank/DDBJ databases">
        <authorList>
            <person name="Fiebig A."/>
            <person name="Goeker M."/>
            <person name="Klenk H.-P.P."/>
        </authorList>
    </citation>
    <scope>NUCLEOTIDE SEQUENCE [LARGE SCALE GENOMIC DNA]</scope>
    <source>
        <strain evidence="2 3">DSM 24838</strain>
    </source>
</reference>
<dbReference type="EMBL" id="AONG01000013">
    <property type="protein sequence ID" value="KIQ68481.1"/>
    <property type="molecule type" value="Genomic_DNA"/>
</dbReference>
<feature type="transmembrane region" description="Helical" evidence="1">
    <location>
        <begin position="191"/>
        <end position="213"/>
    </location>
</feature>
<keyword evidence="1" id="KW-0472">Membrane</keyword>
<feature type="transmembrane region" description="Helical" evidence="1">
    <location>
        <begin position="310"/>
        <end position="331"/>
    </location>
</feature>
<dbReference type="InterPro" id="IPR036259">
    <property type="entry name" value="MFS_trans_sf"/>
</dbReference>
<proteinExistence type="predicted"/>
<dbReference type="eggNOG" id="COG0738">
    <property type="taxonomic scope" value="Bacteria"/>
</dbReference>
<dbReference type="SUPFAM" id="SSF103473">
    <property type="entry name" value="MFS general substrate transporter"/>
    <property type="match status" value="1"/>
</dbReference>
<feature type="transmembrane region" description="Helical" evidence="1">
    <location>
        <begin position="225"/>
        <end position="247"/>
    </location>
</feature>
<feature type="transmembrane region" description="Helical" evidence="1">
    <location>
        <begin position="98"/>
        <end position="117"/>
    </location>
</feature>
<accession>A0A0D0PAF3</accession>
<evidence type="ECO:0000313" key="2">
    <source>
        <dbReference type="EMBL" id="KIQ68481.1"/>
    </source>
</evidence>
<organism evidence="2 3">
    <name type="scientific">Wenxinia marina DSM 24838</name>
    <dbReference type="NCBI Taxonomy" id="1123501"/>
    <lineage>
        <taxon>Bacteria</taxon>
        <taxon>Pseudomonadati</taxon>
        <taxon>Pseudomonadota</taxon>
        <taxon>Alphaproteobacteria</taxon>
        <taxon>Rhodobacterales</taxon>
        <taxon>Roseobacteraceae</taxon>
        <taxon>Wenxinia</taxon>
    </lineage>
</organism>
<gene>
    <name evidence="2" type="ORF">Wenmar_02751</name>
</gene>
<keyword evidence="1" id="KW-0812">Transmembrane</keyword>
<evidence type="ECO:0000313" key="3">
    <source>
        <dbReference type="Proteomes" id="UP000035100"/>
    </source>
</evidence>
<feature type="transmembrane region" description="Helical" evidence="1">
    <location>
        <begin position="337"/>
        <end position="357"/>
    </location>
</feature>
<keyword evidence="1" id="KW-1133">Transmembrane helix</keyword>
<protein>
    <submittedName>
        <fullName evidence="2">Wenxma_12, whole genome shotgun sequence</fullName>
    </submittedName>
</protein>
<name>A0A0D0PAF3_9RHOB</name>
<feature type="transmembrane region" description="Helical" evidence="1">
    <location>
        <begin position="129"/>
        <end position="147"/>
    </location>
</feature>
<dbReference type="Proteomes" id="UP000035100">
    <property type="component" value="Unassembled WGS sequence"/>
</dbReference>
<feature type="transmembrane region" description="Helical" evidence="1">
    <location>
        <begin position="254"/>
        <end position="273"/>
    </location>
</feature>
<dbReference type="OrthoDB" id="581345at2"/>
<sequence length="366" mass="36552">MPSTPSPLRLLLAGGLGFAMMGALPGLYGLAIPAWTARFGAGGEGLVLTLHGFGSFLAVMAGLFGVRGLTIRVALLLLAAGAAGLGLGGGWAGVMAAAFVTGTGFGMLSLIVNRRFLTEFGARGPGMVGLVNAVYGVGAILAPQAVVLAGERIGPVYLGLAILLAAIVPVAQPAPRVPAAAGLPPLHAGRLSILGFVFAAVMLEVGLFGYGPSALLALDLPTRRVALLTSGFFAAFLLARLSLYWLADRVRPEHLFLGGFVGVVAAMAAAMLGAPEAGFALSGAAVGIQFPTFYVWAARVFGSDPRYGSVPLIGSLAAATLGPLLLVPVLAAGGATALFPAALAIAAVAAVALVVSLPRIGRLAAA</sequence>
<feature type="transmembrane region" description="Helical" evidence="1">
    <location>
        <begin position="279"/>
        <end position="298"/>
    </location>
</feature>
<feature type="transmembrane region" description="Helical" evidence="1">
    <location>
        <begin position="46"/>
        <end position="66"/>
    </location>
</feature>
<feature type="transmembrane region" description="Helical" evidence="1">
    <location>
        <begin position="153"/>
        <end position="171"/>
    </location>
</feature>
<comment type="caution">
    <text evidence="2">The sequence shown here is derived from an EMBL/GenBank/DDBJ whole genome shotgun (WGS) entry which is preliminary data.</text>
</comment>
<dbReference type="STRING" id="1123501.Wenmar_02751"/>
<keyword evidence="3" id="KW-1185">Reference proteome</keyword>
<evidence type="ECO:0000256" key="1">
    <source>
        <dbReference type="SAM" id="Phobius"/>
    </source>
</evidence>
<dbReference type="AlphaFoldDB" id="A0A0D0PAF3"/>
<dbReference type="RefSeq" id="WP_018304014.1">
    <property type="nucleotide sequence ID" value="NZ_KB902310.1"/>
</dbReference>